<proteinExistence type="predicted"/>
<dbReference type="GO" id="GO:0016747">
    <property type="term" value="F:acyltransferase activity, transferring groups other than amino-acyl groups"/>
    <property type="evidence" value="ECO:0007669"/>
    <property type="project" value="InterPro"/>
</dbReference>
<keyword evidence="3" id="KW-1185">Reference proteome</keyword>
<dbReference type="Gene3D" id="3.40.630.30">
    <property type="match status" value="1"/>
</dbReference>
<dbReference type="InterPro" id="IPR000182">
    <property type="entry name" value="GNAT_dom"/>
</dbReference>
<organism evidence="2 3">
    <name type="scientific">Polyangium fumosum</name>
    <dbReference type="NCBI Taxonomy" id="889272"/>
    <lineage>
        <taxon>Bacteria</taxon>
        <taxon>Pseudomonadati</taxon>
        <taxon>Myxococcota</taxon>
        <taxon>Polyangia</taxon>
        <taxon>Polyangiales</taxon>
        <taxon>Polyangiaceae</taxon>
        <taxon>Polyangium</taxon>
    </lineage>
</organism>
<dbReference type="SUPFAM" id="SSF55729">
    <property type="entry name" value="Acyl-CoA N-acyltransferases (Nat)"/>
    <property type="match status" value="1"/>
</dbReference>
<dbReference type="Proteomes" id="UP000309215">
    <property type="component" value="Unassembled WGS sequence"/>
</dbReference>
<evidence type="ECO:0000313" key="2">
    <source>
        <dbReference type="EMBL" id="TKC98165.1"/>
    </source>
</evidence>
<gene>
    <name evidence="2" type="ORF">E8A74_42310</name>
</gene>
<dbReference type="AlphaFoldDB" id="A0A4V5PLV4"/>
<accession>A0A4V5PLV4</accession>
<dbReference type="PROSITE" id="PS51186">
    <property type="entry name" value="GNAT"/>
    <property type="match status" value="1"/>
</dbReference>
<dbReference type="EMBL" id="SSMQ01000073">
    <property type="protein sequence ID" value="TKC98165.1"/>
    <property type="molecule type" value="Genomic_DNA"/>
</dbReference>
<evidence type="ECO:0000259" key="1">
    <source>
        <dbReference type="PROSITE" id="PS51186"/>
    </source>
</evidence>
<dbReference type="InterPro" id="IPR016181">
    <property type="entry name" value="Acyl_CoA_acyltransferase"/>
</dbReference>
<sequence>MSEAIELRSPRPLDVAQMVEVCAEAPHIAQHSTYVFWLFATVYRTRSLVAISAENQVVGYLLSMPTTEARTELILQVAVRMNNQARGVGIALLKQHATVARLQGVTALLTSIEVGCKPGESLMRRAIAGGFKYRAVPWPEDADPRPTLGVPEILYRADLLD</sequence>
<name>A0A4V5PLV4_9BACT</name>
<feature type="domain" description="N-acetyltransferase" evidence="1">
    <location>
        <begin position="5"/>
        <end position="157"/>
    </location>
</feature>
<dbReference type="RefSeq" id="WP_136934829.1">
    <property type="nucleotide sequence ID" value="NZ_SSMQ01000073.1"/>
</dbReference>
<reference evidence="2 3" key="1">
    <citation type="submission" date="2019-04" db="EMBL/GenBank/DDBJ databases">
        <authorList>
            <person name="Li Y."/>
            <person name="Wang J."/>
        </authorList>
    </citation>
    <scope>NUCLEOTIDE SEQUENCE [LARGE SCALE GENOMIC DNA]</scope>
    <source>
        <strain evidence="2 3">DSM 14668</strain>
    </source>
</reference>
<protein>
    <recommendedName>
        <fullName evidence="1">N-acetyltransferase domain-containing protein</fullName>
    </recommendedName>
</protein>
<comment type="caution">
    <text evidence="2">The sequence shown here is derived from an EMBL/GenBank/DDBJ whole genome shotgun (WGS) entry which is preliminary data.</text>
</comment>
<evidence type="ECO:0000313" key="3">
    <source>
        <dbReference type="Proteomes" id="UP000309215"/>
    </source>
</evidence>